<keyword evidence="2 4" id="KW-0863">Zinc-finger</keyword>
<accession>A0A1Y1HMR5</accession>
<sequence length="629" mass="69246">MFPFPGMNGEDAQALRDILLQAQHYMATNGPDLKKKPSDADRAKERKKLLKRFKTWQLVETGMLDLGRGERFKSRLSGHDPFENFHRGGGGPRRRSPYTKDEFGMLAEARKRALRVQAGVAKADYRLALVKEYGAVFDIEDSPQEFVQASGTVFAEIRGPFQAQAKKPASEQGSSAPNNQHSETANQSGQPGLDNPSQSGQPHSDFQSVQPAEEGMWAELSEEELGAAGKLKGVLDELVEIACCGHAVAEAFDYDDPRGSICNHAARALTPFLPLCSDEQLRKLALLMGEWDRGEYVVHHAKDMFAAWDLPSECPWVWDMVLETTAAITKGKTEEYFGTLRPILLRNEPWGGPMHDEHILACAVSLCRDDFGVERINDELRRGIGGPGGHPGARNWMNGCLFSELKRLHVADADDLVIKASKLEAYAECLDGNYLTWLKELDLPASNEERIATAKAAVRKLNIAPGTALFQEKLAENTQQVRRWVDSTGGWRQSTPEARAKEALAAARRAFFGKAVRVLLAKDPPTAADVRRELLEYRQKCAALEARAVSGARNESGASGGSTREAPGESTREGDATAAKVCDHCGEKAREGKKLQRCGVCRKAKYCGRECQSAAWRKGHREACKGQTS</sequence>
<evidence type="ECO:0000256" key="3">
    <source>
        <dbReference type="ARBA" id="ARBA00022833"/>
    </source>
</evidence>
<evidence type="ECO:0000259" key="6">
    <source>
        <dbReference type="PROSITE" id="PS50865"/>
    </source>
</evidence>
<evidence type="ECO:0000313" key="8">
    <source>
        <dbReference type="Proteomes" id="UP000054558"/>
    </source>
</evidence>
<feature type="compositionally biased region" description="Polar residues" evidence="5">
    <location>
        <begin position="171"/>
        <end position="210"/>
    </location>
</feature>
<dbReference type="SUPFAM" id="SSF144232">
    <property type="entry name" value="HIT/MYND zinc finger-like"/>
    <property type="match status" value="1"/>
</dbReference>
<dbReference type="PROSITE" id="PS50865">
    <property type="entry name" value="ZF_MYND_2"/>
    <property type="match status" value="1"/>
</dbReference>
<gene>
    <name evidence="7" type="ORF">KFL_000220330</name>
</gene>
<protein>
    <recommendedName>
        <fullName evidence="6">MYND-type domain-containing protein</fullName>
    </recommendedName>
</protein>
<keyword evidence="8" id="KW-1185">Reference proteome</keyword>
<evidence type="ECO:0000256" key="1">
    <source>
        <dbReference type="ARBA" id="ARBA00022723"/>
    </source>
</evidence>
<dbReference type="InterPro" id="IPR002893">
    <property type="entry name" value="Znf_MYND"/>
</dbReference>
<dbReference type="Proteomes" id="UP000054558">
    <property type="component" value="Unassembled WGS sequence"/>
</dbReference>
<dbReference type="OrthoDB" id="537437at2759"/>
<evidence type="ECO:0000256" key="2">
    <source>
        <dbReference type="ARBA" id="ARBA00022771"/>
    </source>
</evidence>
<evidence type="ECO:0000256" key="4">
    <source>
        <dbReference type="PROSITE-ProRule" id="PRU00134"/>
    </source>
</evidence>
<organism evidence="7 8">
    <name type="scientific">Klebsormidium nitens</name>
    <name type="common">Green alga</name>
    <name type="synonym">Ulothrix nitens</name>
    <dbReference type="NCBI Taxonomy" id="105231"/>
    <lineage>
        <taxon>Eukaryota</taxon>
        <taxon>Viridiplantae</taxon>
        <taxon>Streptophyta</taxon>
        <taxon>Klebsormidiophyceae</taxon>
        <taxon>Klebsormidiales</taxon>
        <taxon>Klebsormidiaceae</taxon>
        <taxon>Klebsormidium</taxon>
    </lineage>
</organism>
<keyword evidence="1" id="KW-0479">Metal-binding</keyword>
<keyword evidence="3" id="KW-0862">Zinc</keyword>
<feature type="region of interest" description="Disordered" evidence="5">
    <location>
        <begin position="552"/>
        <end position="575"/>
    </location>
</feature>
<dbReference type="Pfam" id="PF01753">
    <property type="entry name" value="zf-MYND"/>
    <property type="match status" value="1"/>
</dbReference>
<dbReference type="EMBL" id="DF236971">
    <property type="protein sequence ID" value="GAQ79002.1"/>
    <property type="molecule type" value="Genomic_DNA"/>
</dbReference>
<proteinExistence type="predicted"/>
<reference evidence="7 8" key="1">
    <citation type="journal article" date="2014" name="Nat. Commun.">
        <title>Klebsormidium flaccidum genome reveals primary factors for plant terrestrial adaptation.</title>
        <authorList>
            <person name="Hori K."/>
            <person name="Maruyama F."/>
            <person name="Fujisawa T."/>
            <person name="Togashi T."/>
            <person name="Yamamoto N."/>
            <person name="Seo M."/>
            <person name="Sato S."/>
            <person name="Yamada T."/>
            <person name="Mori H."/>
            <person name="Tajima N."/>
            <person name="Moriyama T."/>
            <person name="Ikeuchi M."/>
            <person name="Watanabe M."/>
            <person name="Wada H."/>
            <person name="Kobayashi K."/>
            <person name="Saito M."/>
            <person name="Masuda T."/>
            <person name="Sasaki-Sekimoto Y."/>
            <person name="Mashiguchi K."/>
            <person name="Awai K."/>
            <person name="Shimojima M."/>
            <person name="Masuda S."/>
            <person name="Iwai M."/>
            <person name="Nobusawa T."/>
            <person name="Narise T."/>
            <person name="Kondo S."/>
            <person name="Saito H."/>
            <person name="Sato R."/>
            <person name="Murakawa M."/>
            <person name="Ihara Y."/>
            <person name="Oshima-Yamada Y."/>
            <person name="Ohtaka K."/>
            <person name="Satoh M."/>
            <person name="Sonobe K."/>
            <person name="Ishii M."/>
            <person name="Ohtani R."/>
            <person name="Kanamori-Sato M."/>
            <person name="Honoki R."/>
            <person name="Miyazaki D."/>
            <person name="Mochizuki H."/>
            <person name="Umetsu J."/>
            <person name="Higashi K."/>
            <person name="Shibata D."/>
            <person name="Kamiya Y."/>
            <person name="Sato N."/>
            <person name="Nakamura Y."/>
            <person name="Tabata S."/>
            <person name="Ida S."/>
            <person name="Kurokawa K."/>
            <person name="Ohta H."/>
        </authorList>
    </citation>
    <scope>NUCLEOTIDE SEQUENCE [LARGE SCALE GENOMIC DNA]</scope>
    <source>
        <strain evidence="7 8">NIES-2285</strain>
    </source>
</reference>
<feature type="compositionally biased region" description="Basic and acidic residues" evidence="5">
    <location>
        <begin position="566"/>
        <end position="575"/>
    </location>
</feature>
<feature type="domain" description="MYND-type" evidence="6">
    <location>
        <begin position="582"/>
        <end position="624"/>
    </location>
</feature>
<evidence type="ECO:0000313" key="7">
    <source>
        <dbReference type="EMBL" id="GAQ79002.1"/>
    </source>
</evidence>
<evidence type="ECO:0000256" key="5">
    <source>
        <dbReference type="SAM" id="MobiDB-lite"/>
    </source>
</evidence>
<dbReference type="Gene3D" id="6.10.140.2220">
    <property type="match status" value="1"/>
</dbReference>
<feature type="region of interest" description="Disordered" evidence="5">
    <location>
        <begin position="163"/>
        <end position="214"/>
    </location>
</feature>
<name>A0A1Y1HMR5_KLENI</name>
<dbReference type="GO" id="GO:0008270">
    <property type="term" value="F:zinc ion binding"/>
    <property type="evidence" value="ECO:0007669"/>
    <property type="project" value="UniProtKB-KW"/>
</dbReference>
<dbReference type="PROSITE" id="PS01360">
    <property type="entry name" value="ZF_MYND_1"/>
    <property type="match status" value="1"/>
</dbReference>
<dbReference type="AlphaFoldDB" id="A0A1Y1HMR5"/>